<organism evidence="1 2">
    <name type="scientific">Sinanodonta woodiana</name>
    <name type="common">Chinese pond mussel</name>
    <name type="synonym">Anodonta woodiana</name>
    <dbReference type="NCBI Taxonomy" id="1069815"/>
    <lineage>
        <taxon>Eukaryota</taxon>
        <taxon>Metazoa</taxon>
        <taxon>Spiralia</taxon>
        <taxon>Lophotrochozoa</taxon>
        <taxon>Mollusca</taxon>
        <taxon>Bivalvia</taxon>
        <taxon>Autobranchia</taxon>
        <taxon>Heteroconchia</taxon>
        <taxon>Palaeoheterodonta</taxon>
        <taxon>Unionida</taxon>
        <taxon>Unionoidea</taxon>
        <taxon>Unionidae</taxon>
        <taxon>Unioninae</taxon>
        <taxon>Sinanodonta</taxon>
    </lineage>
</organism>
<protein>
    <submittedName>
        <fullName evidence="1">Uncharacterized protein</fullName>
    </submittedName>
</protein>
<comment type="caution">
    <text evidence="1">The sequence shown here is derived from an EMBL/GenBank/DDBJ whole genome shotgun (WGS) entry which is preliminary data.</text>
</comment>
<dbReference type="Proteomes" id="UP001634394">
    <property type="component" value="Unassembled WGS sequence"/>
</dbReference>
<dbReference type="PANTHER" id="PTHR45913:SF11">
    <property type="entry name" value="EPM2A-INTERACTING PROTEIN 1"/>
    <property type="match status" value="1"/>
</dbReference>
<evidence type="ECO:0000313" key="2">
    <source>
        <dbReference type="Proteomes" id="UP001634394"/>
    </source>
</evidence>
<reference evidence="1 2" key="1">
    <citation type="submission" date="2024-11" db="EMBL/GenBank/DDBJ databases">
        <title>Chromosome-level genome assembly of the freshwater bivalve Anodonta woodiana.</title>
        <authorList>
            <person name="Chen X."/>
        </authorList>
    </citation>
    <scope>NUCLEOTIDE SEQUENCE [LARGE SCALE GENOMIC DNA]</scope>
    <source>
        <strain evidence="1">MN2024</strain>
        <tissue evidence="1">Gills</tissue>
    </source>
</reference>
<keyword evidence="2" id="KW-1185">Reference proteome</keyword>
<name>A0ABD3T7A0_SINWO</name>
<proteinExistence type="predicted"/>
<dbReference type="EMBL" id="JBJQND010000019">
    <property type="protein sequence ID" value="KAL3832267.1"/>
    <property type="molecule type" value="Genomic_DNA"/>
</dbReference>
<sequence length="171" mass="19838">MHDALKAFQVKLRLWETRIHQCNLSHFSFCHAMLNQVNLIVFPNAHFAVKLSSEVALRFSVFEAHESNLEMLRNPFAIYVETAPVNLQMELIELQCNGTLKAKYDTVGPVQFTRFIPDEMPQLRLHAGRTLSMFGSIYLCEQLFSVMKINKTSHRSRLTDEHLQSIMRKSQ</sequence>
<gene>
    <name evidence="1" type="ORF">ACJMK2_023927</name>
</gene>
<dbReference type="AlphaFoldDB" id="A0ABD3T7A0"/>
<evidence type="ECO:0000313" key="1">
    <source>
        <dbReference type="EMBL" id="KAL3832267.1"/>
    </source>
</evidence>
<accession>A0ABD3T7A0</accession>
<dbReference type="PANTHER" id="PTHR45913">
    <property type="entry name" value="EPM2A-INTERACTING PROTEIN 1"/>
    <property type="match status" value="1"/>
</dbReference>